<dbReference type="Proteomes" id="UP000019132">
    <property type="component" value="Unassembled WGS sequence"/>
</dbReference>
<dbReference type="HOGENOM" id="CLU_766151_0_0_1"/>
<reference evidence="3" key="1">
    <citation type="journal article" date="2010" name="Genome Biol.">
        <title>Genome sequence of the necrotrophic plant pathogen Pythium ultimum reveals original pathogenicity mechanisms and effector repertoire.</title>
        <authorList>
            <person name="Levesque C.A."/>
            <person name="Brouwer H."/>
            <person name="Cano L."/>
            <person name="Hamilton J.P."/>
            <person name="Holt C."/>
            <person name="Huitema E."/>
            <person name="Raffaele S."/>
            <person name="Robideau G.P."/>
            <person name="Thines M."/>
            <person name="Win J."/>
            <person name="Zerillo M.M."/>
            <person name="Beakes G.W."/>
            <person name="Boore J.L."/>
            <person name="Busam D."/>
            <person name="Dumas B."/>
            <person name="Ferriera S."/>
            <person name="Fuerstenberg S.I."/>
            <person name="Gachon C.M."/>
            <person name="Gaulin E."/>
            <person name="Govers F."/>
            <person name="Grenville-Briggs L."/>
            <person name="Horner N."/>
            <person name="Hostetler J."/>
            <person name="Jiang R.H."/>
            <person name="Johnson J."/>
            <person name="Krajaejun T."/>
            <person name="Lin H."/>
            <person name="Meijer H.J."/>
            <person name="Moore B."/>
            <person name="Morris P."/>
            <person name="Phuntmart V."/>
            <person name="Puiu D."/>
            <person name="Shetty J."/>
            <person name="Stajich J.E."/>
            <person name="Tripathy S."/>
            <person name="Wawra S."/>
            <person name="van West P."/>
            <person name="Whitty B.R."/>
            <person name="Coutinho P.M."/>
            <person name="Henrissat B."/>
            <person name="Martin F."/>
            <person name="Thomas P.D."/>
            <person name="Tyler B.M."/>
            <person name="De Vries R.P."/>
            <person name="Kamoun S."/>
            <person name="Yandell M."/>
            <person name="Tisserat N."/>
            <person name="Buell C.R."/>
        </authorList>
    </citation>
    <scope>NUCLEOTIDE SEQUENCE</scope>
    <source>
        <strain evidence="3">DAOM:BR144</strain>
    </source>
</reference>
<dbReference type="EMBL" id="GL376585">
    <property type="status" value="NOT_ANNOTATED_CDS"/>
    <property type="molecule type" value="Genomic_DNA"/>
</dbReference>
<sequence length="362" mass="39298">MADDEGAETPLDREVGASIYDRDDDASIDALIGSSSLLSTSETEPRGPESLAPGDTQRDEDFPPSGQMPSDSNNTNDANASISNNNADMSFASIENDGDSAFGFSFQSLASGNQPEELYAQDSSEESLTRSSQSRTFVGESKDFRTDTSLEDSAEDEYGLLTAPSSSHQDIAAPNTAEQSRRQINSHTGATSNTTQAISSPSQPGPHEAASTAPPATTRDTGRNYAPQDDELGEPKSSSFRSVSSQQDLGSSATTAAPSEPQPENYAPHPTISGTKRPSPAQPFSWNDILRVQNMIERCLQQYLSKHDILITLKEQAQIDLEFTNVVWQKLEEQNPSFFRAYNLQLILKEQILAFNYLLPSI</sequence>
<dbReference type="Pfam" id="PF09713">
    <property type="entry name" value="A_thal_3526"/>
    <property type="match status" value="1"/>
</dbReference>
<dbReference type="STRING" id="431595.K3WRW7"/>
<reference evidence="3" key="2">
    <citation type="submission" date="2010-04" db="EMBL/GenBank/DDBJ databases">
        <authorList>
            <person name="Buell R."/>
            <person name="Hamilton J."/>
            <person name="Hostetler J."/>
        </authorList>
    </citation>
    <scope>NUCLEOTIDE SEQUENCE [LARGE SCALE GENOMIC DNA]</scope>
    <source>
        <strain evidence="3">DAOM:BR144</strain>
    </source>
</reference>
<dbReference type="InterPro" id="IPR006476">
    <property type="entry name" value="CHP01589_pln"/>
</dbReference>
<feature type="compositionally biased region" description="Polar residues" evidence="1">
    <location>
        <begin position="246"/>
        <end position="257"/>
    </location>
</feature>
<evidence type="ECO:0000256" key="1">
    <source>
        <dbReference type="SAM" id="MobiDB-lite"/>
    </source>
</evidence>
<feature type="region of interest" description="Disordered" evidence="1">
    <location>
        <begin position="113"/>
        <end position="280"/>
    </location>
</feature>
<dbReference type="eggNOG" id="ENOG502S4FU">
    <property type="taxonomic scope" value="Eukaryota"/>
</dbReference>
<reference evidence="2" key="3">
    <citation type="submission" date="2015-02" db="UniProtKB">
        <authorList>
            <consortium name="EnsemblProtists"/>
        </authorList>
    </citation>
    <scope>IDENTIFICATION</scope>
    <source>
        <strain evidence="2">DAOM BR144</strain>
    </source>
</reference>
<feature type="compositionally biased region" description="Low complexity" evidence="1">
    <location>
        <begin position="70"/>
        <end position="84"/>
    </location>
</feature>
<keyword evidence="3" id="KW-1185">Reference proteome</keyword>
<dbReference type="PANTHER" id="PTHR31871">
    <property type="entry name" value="OS02G0137100 PROTEIN"/>
    <property type="match status" value="1"/>
</dbReference>
<feature type="compositionally biased region" description="Polar residues" evidence="1">
    <location>
        <begin position="176"/>
        <end position="202"/>
    </location>
</feature>
<feature type="region of interest" description="Disordered" evidence="1">
    <location>
        <begin position="1"/>
        <end position="84"/>
    </location>
</feature>
<dbReference type="EnsemblProtists" id="PYU1_T007711">
    <property type="protein sequence ID" value="PYU1_T007711"/>
    <property type="gene ID" value="PYU1_G007695"/>
</dbReference>
<accession>K3WRW7</accession>
<dbReference type="InParanoid" id="K3WRW7"/>
<evidence type="ECO:0000313" key="3">
    <source>
        <dbReference type="Proteomes" id="UP000019132"/>
    </source>
</evidence>
<organism evidence="2 3">
    <name type="scientific">Globisporangium ultimum (strain ATCC 200006 / CBS 805.95 / DAOM BR144)</name>
    <name type="common">Pythium ultimum</name>
    <dbReference type="NCBI Taxonomy" id="431595"/>
    <lineage>
        <taxon>Eukaryota</taxon>
        <taxon>Sar</taxon>
        <taxon>Stramenopiles</taxon>
        <taxon>Oomycota</taxon>
        <taxon>Peronosporomycetes</taxon>
        <taxon>Pythiales</taxon>
        <taxon>Pythiaceae</taxon>
        <taxon>Globisporangium</taxon>
    </lineage>
</organism>
<feature type="compositionally biased region" description="Acidic residues" evidence="1">
    <location>
        <begin position="149"/>
        <end position="158"/>
    </location>
</feature>
<dbReference type="NCBIfam" id="TIGR01589">
    <property type="entry name" value="A_thal_3526"/>
    <property type="match status" value="1"/>
</dbReference>
<dbReference type="AlphaFoldDB" id="K3WRW7"/>
<name>K3WRW7_GLOUD</name>
<protein>
    <submittedName>
        <fullName evidence="2">Uncharacterized protein</fullName>
    </submittedName>
</protein>
<proteinExistence type="predicted"/>
<dbReference type="PANTHER" id="PTHR31871:SF1">
    <property type="entry name" value="HISTIDINE-TRNA LIGASE"/>
    <property type="match status" value="1"/>
</dbReference>
<dbReference type="VEuPathDB" id="FungiDB:PYU1_G007695"/>
<evidence type="ECO:0000313" key="2">
    <source>
        <dbReference type="EnsemblProtists" id="PYU1_T007711"/>
    </source>
</evidence>